<dbReference type="PROSITE" id="PS51078">
    <property type="entry name" value="ICLR_ED"/>
    <property type="match status" value="1"/>
</dbReference>
<feature type="domain" description="HTH iclR-type" evidence="4">
    <location>
        <begin position="1"/>
        <end position="62"/>
    </location>
</feature>
<keyword evidence="2" id="KW-0238">DNA-binding</keyword>
<organism evidence="6 7">
    <name type="scientific">Phaeobacter gallaeciensis</name>
    <dbReference type="NCBI Taxonomy" id="60890"/>
    <lineage>
        <taxon>Bacteria</taxon>
        <taxon>Pseudomonadati</taxon>
        <taxon>Pseudomonadota</taxon>
        <taxon>Alphaproteobacteria</taxon>
        <taxon>Rhodobacterales</taxon>
        <taxon>Roseobacteraceae</taxon>
        <taxon>Phaeobacter</taxon>
    </lineage>
</organism>
<dbReference type="AlphaFoldDB" id="A0AAD0EF83"/>
<name>A0AAD0EF83_9RHOB</name>
<dbReference type="GO" id="GO:0003677">
    <property type="term" value="F:DNA binding"/>
    <property type="evidence" value="ECO:0007669"/>
    <property type="project" value="UniProtKB-KW"/>
</dbReference>
<protein>
    <submittedName>
        <fullName evidence="6">Transcriptional regulator, IclR family</fullName>
    </submittedName>
</protein>
<evidence type="ECO:0000259" key="5">
    <source>
        <dbReference type="PROSITE" id="PS51078"/>
    </source>
</evidence>
<evidence type="ECO:0000259" key="4">
    <source>
        <dbReference type="PROSITE" id="PS51077"/>
    </source>
</evidence>
<dbReference type="InterPro" id="IPR050707">
    <property type="entry name" value="HTH_MetabolicPath_Reg"/>
</dbReference>
<dbReference type="SUPFAM" id="SSF55781">
    <property type="entry name" value="GAF domain-like"/>
    <property type="match status" value="1"/>
</dbReference>
<dbReference type="PROSITE" id="PS51077">
    <property type="entry name" value="HTH_ICLR"/>
    <property type="match status" value="1"/>
</dbReference>
<dbReference type="InterPro" id="IPR014757">
    <property type="entry name" value="Tscrpt_reg_IclR_C"/>
</dbReference>
<dbReference type="SUPFAM" id="SSF46785">
    <property type="entry name" value="Winged helix' DNA-binding domain"/>
    <property type="match status" value="1"/>
</dbReference>
<feature type="domain" description="IclR-ED" evidence="5">
    <location>
        <begin position="63"/>
        <end position="249"/>
    </location>
</feature>
<geneLocation type="plasmid" evidence="7">
    <name>pp63_b</name>
</geneLocation>
<evidence type="ECO:0000313" key="7">
    <source>
        <dbReference type="Proteomes" id="UP000217545"/>
    </source>
</evidence>
<dbReference type="SMART" id="SM00346">
    <property type="entry name" value="HTH_ICLR"/>
    <property type="match status" value="1"/>
</dbReference>
<keyword evidence="3" id="KW-0804">Transcription</keyword>
<dbReference type="GeneID" id="31848493"/>
<keyword evidence="1" id="KW-0805">Transcription regulation</keyword>
<dbReference type="InterPro" id="IPR029016">
    <property type="entry name" value="GAF-like_dom_sf"/>
</dbReference>
<keyword evidence="6" id="KW-0614">Plasmid</keyword>
<evidence type="ECO:0000256" key="1">
    <source>
        <dbReference type="ARBA" id="ARBA00023015"/>
    </source>
</evidence>
<proteinExistence type="predicted"/>
<evidence type="ECO:0000256" key="2">
    <source>
        <dbReference type="ARBA" id="ARBA00023125"/>
    </source>
</evidence>
<dbReference type="Gene3D" id="3.30.450.40">
    <property type="match status" value="1"/>
</dbReference>
<dbReference type="Proteomes" id="UP000217545">
    <property type="component" value="Plasmid pP63_b"/>
</dbReference>
<dbReference type="GO" id="GO:0003700">
    <property type="term" value="F:DNA-binding transcription factor activity"/>
    <property type="evidence" value="ECO:0007669"/>
    <property type="project" value="TreeGrafter"/>
</dbReference>
<dbReference type="Pfam" id="PF09339">
    <property type="entry name" value="HTH_IclR"/>
    <property type="match status" value="1"/>
</dbReference>
<dbReference type="EMBL" id="CP010786">
    <property type="protein sequence ID" value="ATF08046.1"/>
    <property type="molecule type" value="Genomic_DNA"/>
</dbReference>
<dbReference type="GO" id="GO:0045892">
    <property type="term" value="P:negative regulation of DNA-templated transcription"/>
    <property type="evidence" value="ECO:0007669"/>
    <property type="project" value="TreeGrafter"/>
</dbReference>
<accession>A0AAD0EF83</accession>
<reference evidence="6 7" key="1">
    <citation type="journal article" date="2017" name="Front. Microbiol.">
        <title>Phaeobacter piscinae sp. nov., a species of the Roseobacter group and potential aquaculture probiont.</title>
        <authorList>
            <person name="Sonnenschein E.C."/>
            <person name="Phippen C.B.W."/>
            <person name="Nielsen K.F."/>
            <person name="Mateiu R.V."/>
            <person name="Melchiorsen J."/>
            <person name="Gram L."/>
            <person name="Overmann J."/>
            <person name="Freese H.M."/>
        </authorList>
    </citation>
    <scope>NUCLEOTIDE SEQUENCE [LARGE SCALE GENOMIC DNA]</scope>
    <source>
        <strain evidence="6 7">P63</strain>
    </source>
</reference>
<dbReference type="Pfam" id="PF01614">
    <property type="entry name" value="IclR_C"/>
    <property type="match status" value="1"/>
</dbReference>
<dbReference type="PANTHER" id="PTHR30136:SF24">
    <property type="entry name" value="HTH-TYPE TRANSCRIPTIONAL REPRESSOR ALLR"/>
    <property type="match status" value="1"/>
</dbReference>
<dbReference type="Gene3D" id="1.10.10.10">
    <property type="entry name" value="Winged helix-like DNA-binding domain superfamily/Winged helix DNA-binding domain"/>
    <property type="match status" value="1"/>
</dbReference>
<evidence type="ECO:0000313" key="6">
    <source>
        <dbReference type="EMBL" id="ATF08046.1"/>
    </source>
</evidence>
<sequence length="262" mass="28873">MATADKLLSVMKLFTMDEPEWTVEEATKRLELSSSSTYRYFNSLSALGFVEALNPGVYTLGPAIIEFDRMIRRQDQLVKTATPIMRRLVDLTDDAGSVLLCRKFRHQVMCVHSEGFVDPDKSLSYERGRPLGLFLGAASRVVLAYIPGRNLKVIYAENEKEIATSGLGATWEEFRRSLKRIRNDAIVVAYGQLDAGKVGIAAPIFAANKSIIGSITLVLNEHEVNTQMVERLSIYVQAAAQEVTLGLSAAFNDKHPGASGSE</sequence>
<dbReference type="InterPro" id="IPR036390">
    <property type="entry name" value="WH_DNA-bd_sf"/>
</dbReference>
<dbReference type="PANTHER" id="PTHR30136">
    <property type="entry name" value="HELIX-TURN-HELIX TRANSCRIPTIONAL REGULATOR, ICLR FAMILY"/>
    <property type="match status" value="1"/>
</dbReference>
<gene>
    <name evidence="6" type="ORF">PhaeoP63_04014</name>
</gene>
<dbReference type="InterPro" id="IPR036388">
    <property type="entry name" value="WH-like_DNA-bd_sf"/>
</dbReference>
<dbReference type="RefSeq" id="WP_024099494.1">
    <property type="nucleotide sequence ID" value="NZ_CP010591.1"/>
</dbReference>
<evidence type="ECO:0000256" key="3">
    <source>
        <dbReference type="ARBA" id="ARBA00023163"/>
    </source>
</evidence>
<dbReference type="InterPro" id="IPR005471">
    <property type="entry name" value="Tscrpt_reg_IclR_N"/>
</dbReference>